<keyword evidence="1" id="KW-0812">Transmembrane</keyword>
<sequence>MTKPRYLRAEEYLELAKQMADDLEAVGSPVDDWEFVSCILEGLPSKYDDFVASIRDRPLPLTREELCDLLISFSHTIPLDIVVKIMIICGFCCFLFFSAVSAYFIFF</sequence>
<name>A0AAW1WZU8_RUBAR</name>
<keyword evidence="1" id="KW-0472">Membrane</keyword>
<evidence type="ECO:0000313" key="2">
    <source>
        <dbReference type="EMBL" id="KAK9928875.1"/>
    </source>
</evidence>
<dbReference type="AlphaFoldDB" id="A0AAW1WZU8"/>
<dbReference type="PANTHER" id="PTHR47481:SF34">
    <property type="entry name" value="CCHC-TYPE DOMAIN-CONTAINING PROTEIN"/>
    <property type="match status" value="1"/>
</dbReference>
<dbReference type="EMBL" id="JBEDUW010000005">
    <property type="protein sequence ID" value="KAK9928875.1"/>
    <property type="molecule type" value="Genomic_DNA"/>
</dbReference>
<comment type="caution">
    <text evidence="2">The sequence shown here is derived from an EMBL/GenBank/DDBJ whole genome shotgun (WGS) entry which is preliminary data.</text>
</comment>
<protein>
    <submittedName>
        <fullName evidence="2">Uncharacterized protein</fullName>
    </submittedName>
</protein>
<dbReference type="PANTHER" id="PTHR47481">
    <property type="match status" value="1"/>
</dbReference>
<gene>
    <name evidence="2" type="ORF">M0R45_025993</name>
</gene>
<organism evidence="2 3">
    <name type="scientific">Rubus argutus</name>
    <name type="common">Southern blackberry</name>
    <dbReference type="NCBI Taxonomy" id="59490"/>
    <lineage>
        <taxon>Eukaryota</taxon>
        <taxon>Viridiplantae</taxon>
        <taxon>Streptophyta</taxon>
        <taxon>Embryophyta</taxon>
        <taxon>Tracheophyta</taxon>
        <taxon>Spermatophyta</taxon>
        <taxon>Magnoliopsida</taxon>
        <taxon>eudicotyledons</taxon>
        <taxon>Gunneridae</taxon>
        <taxon>Pentapetalae</taxon>
        <taxon>rosids</taxon>
        <taxon>fabids</taxon>
        <taxon>Rosales</taxon>
        <taxon>Rosaceae</taxon>
        <taxon>Rosoideae</taxon>
        <taxon>Rosoideae incertae sedis</taxon>
        <taxon>Rubus</taxon>
    </lineage>
</organism>
<proteinExistence type="predicted"/>
<evidence type="ECO:0000313" key="3">
    <source>
        <dbReference type="Proteomes" id="UP001457282"/>
    </source>
</evidence>
<dbReference type="Pfam" id="PF14223">
    <property type="entry name" value="Retrotran_gag_2"/>
    <property type="match status" value="1"/>
</dbReference>
<evidence type="ECO:0000256" key="1">
    <source>
        <dbReference type="SAM" id="Phobius"/>
    </source>
</evidence>
<keyword evidence="1" id="KW-1133">Transmembrane helix</keyword>
<feature type="transmembrane region" description="Helical" evidence="1">
    <location>
        <begin position="81"/>
        <end position="106"/>
    </location>
</feature>
<dbReference type="Proteomes" id="UP001457282">
    <property type="component" value="Unassembled WGS sequence"/>
</dbReference>
<keyword evidence="3" id="KW-1185">Reference proteome</keyword>
<accession>A0AAW1WZU8</accession>
<reference evidence="2 3" key="1">
    <citation type="journal article" date="2023" name="G3 (Bethesda)">
        <title>A chromosome-length genome assembly and annotation of blackberry (Rubus argutus, cv. 'Hillquist').</title>
        <authorList>
            <person name="Bruna T."/>
            <person name="Aryal R."/>
            <person name="Dudchenko O."/>
            <person name="Sargent D.J."/>
            <person name="Mead D."/>
            <person name="Buti M."/>
            <person name="Cavallini A."/>
            <person name="Hytonen T."/>
            <person name="Andres J."/>
            <person name="Pham M."/>
            <person name="Weisz D."/>
            <person name="Mascagni F."/>
            <person name="Usai G."/>
            <person name="Natali L."/>
            <person name="Bassil N."/>
            <person name="Fernandez G.E."/>
            <person name="Lomsadze A."/>
            <person name="Armour M."/>
            <person name="Olukolu B."/>
            <person name="Poorten T."/>
            <person name="Britton C."/>
            <person name="Davik J."/>
            <person name="Ashrafi H."/>
            <person name="Aiden E.L."/>
            <person name="Borodovsky M."/>
            <person name="Worthington M."/>
        </authorList>
    </citation>
    <scope>NUCLEOTIDE SEQUENCE [LARGE SCALE GENOMIC DNA]</scope>
    <source>
        <strain evidence="2">PI 553951</strain>
    </source>
</reference>